<gene>
    <name evidence="2" type="ORF">GGR24_001383</name>
</gene>
<name>A0A7W6CX55_9HYPH</name>
<dbReference type="Proteomes" id="UP000528964">
    <property type="component" value="Unassembled WGS sequence"/>
</dbReference>
<accession>A0A7W6CX55</accession>
<comment type="caution">
    <text evidence="2">The sequence shown here is derived from an EMBL/GenBank/DDBJ whole genome shotgun (WGS) entry which is preliminary data.</text>
</comment>
<dbReference type="RefSeq" id="WP_183394611.1">
    <property type="nucleotide sequence ID" value="NZ_JACIDR010000002.1"/>
</dbReference>
<organism evidence="2 3">
    <name type="scientific">Hansschlegelia beijingensis</name>
    <dbReference type="NCBI Taxonomy" id="1133344"/>
    <lineage>
        <taxon>Bacteria</taxon>
        <taxon>Pseudomonadati</taxon>
        <taxon>Pseudomonadota</taxon>
        <taxon>Alphaproteobacteria</taxon>
        <taxon>Hyphomicrobiales</taxon>
        <taxon>Methylopilaceae</taxon>
        <taxon>Hansschlegelia</taxon>
    </lineage>
</organism>
<sequence length="89" mass="10231">MGEVIEELREALGQARVRVSDCERRALELMFHRALLQRAGADLAASDARLELLESELAELRAEREFAEHRLLFRTRGARSRPADKENRT</sequence>
<evidence type="ECO:0000256" key="1">
    <source>
        <dbReference type="SAM" id="Coils"/>
    </source>
</evidence>
<keyword evidence="1" id="KW-0175">Coiled coil</keyword>
<evidence type="ECO:0000313" key="3">
    <source>
        <dbReference type="Proteomes" id="UP000528964"/>
    </source>
</evidence>
<evidence type="ECO:0000313" key="2">
    <source>
        <dbReference type="EMBL" id="MBB3972726.1"/>
    </source>
</evidence>
<protein>
    <submittedName>
        <fullName evidence="2">Uncharacterized protein</fullName>
    </submittedName>
</protein>
<reference evidence="2 3" key="1">
    <citation type="submission" date="2020-08" db="EMBL/GenBank/DDBJ databases">
        <title>Genomic Encyclopedia of Type Strains, Phase IV (KMG-IV): sequencing the most valuable type-strain genomes for metagenomic binning, comparative biology and taxonomic classification.</title>
        <authorList>
            <person name="Goeker M."/>
        </authorList>
    </citation>
    <scope>NUCLEOTIDE SEQUENCE [LARGE SCALE GENOMIC DNA]</scope>
    <source>
        <strain evidence="2 3">DSM 25481</strain>
    </source>
</reference>
<keyword evidence="3" id="KW-1185">Reference proteome</keyword>
<dbReference type="AlphaFoldDB" id="A0A7W6CX55"/>
<dbReference type="EMBL" id="JACIDR010000002">
    <property type="protein sequence ID" value="MBB3972726.1"/>
    <property type="molecule type" value="Genomic_DNA"/>
</dbReference>
<feature type="coiled-coil region" evidence="1">
    <location>
        <begin position="5"/>
        <end position="70"/>
    </location>
</feature>
<proteinExistence type="predicted"/>